<name>A0A3P6SNF9_DIBLA</name>
<reference evidence="1 2" key="1">
    <citation type="submission" date="2018-11" db="EMBL/GenBank/DDBJ databases">
        <authorList>
            <consortium name="Pathogen Informatics"/>
        </authorList>
    </citation>
    <scope>NUCLEOTIDE SEQUENCE [LARGE SCALE GENOMIC DNA]</scope>
</reference>
<protein>
    <submittedName>
        <fullName evidence="1">Uncharacterized protein</fullName>
    </submittedName>
</protein>
<dbReference type="Proteomes" id="UP000281553">
    <property type="component" value="Unassembled WGS sequence"/>
</dbReference>
<proteinExistence type="predicted"/>
<organism evidence="1 2">
    <name type="scientific">Dibothriocephalus latus</name>
    <name type="common">Fish tapeworm</name>
    <name type="synonym">Diphyllobothrium latum</name>
    <dbReference type="NCBI Taxonomy" id="60516"/>
    <lineage>
        <taxon>Eukaryota</taxon>
        <taxon>Metazoa</taxon>
        <taxon>Spiralia</taxon>
        <taxon>Lophotrochozoa</taxon>
        <taxon>Platyhelminthes</taxon>
        <taxon>Cestoda</taxon>
        <taxon>Eucestoda</taxon>
        <taxon>Diphyllobothriidea</taxon>
        <taxon>Diphyllobothriidae</taxon>
        <taxon>Dibothriocephalus</taxon>
    </lineage>
</organism>
<dbReference type="OrthoDB" id="6123744at2759"/>
<dbReference type="EMBL" id="UYRU01042240">
    <property type="protein sequence ID" value="VDK73867.1"/>
    <property type="molecule type" value="Genomic_DNA"/>
</dbReference>
<keyword evidence="2" id="KW-1185">Reference proteome</keyword>
<evidence type="ECO:0000313" key="1">
    <source>
        <dbReference type="EMBL" id="VDK73867.1"/>
    </source>
</evidence>
<gene>
    <name evidence="1" type="ORF">DILT_LOCUS2528</name>
</gene>
<evidence type="ECO:0000313" key="2">
    <source>
        <dbReference type="Proteomes" id="UP000281553"/>
    </source>
</evidence>
<dbReference type="AlphaFoldDB" id="A0A3P6SNF9"/>
<sequence>MRGAETGNVHGSDYVLVRTGLKVYLSSAPKMTCAKCIDVTKLRGQSSTLCDSVREVNGGFTANSLAKVDRWRDHFKHLYNSDEQPITPFLSSVDDFQFSPAYAVSCEEDDVVDAMQRLCSYKASGEDGIPAEIYKSCVETLAP</sequence>
<accession>A0A3P6SNF9</accession>